<reference evidence="1" key="1">
    <citation type="journal article" date="2014" name="Front. Microbiol.">
        <title>High frequency of phylogenetically diverse reductive dehalogenase-homologous genes in deep subseafloor sedimentary metagenomes.</title>
        <authorList>
            <person name="Kawai M."/>
            <person name="Futagami T."/>
            <person name="Toyoda A."/>
            <person name="Takaki Y."/>
            <person name="Nishi S."/>
            <person name="Hori S."/>
            <person name="Arai W."/>
            <person name="Tsubouchi T."/>
            <person name="Morono Y."/>
            <person name="Uchiyama I."/>
            <person name="Ito T."/>
            <person name="Fujiyama A."/>
            <person name="Inagaki F."/>
            <person name="Takami H."/>
        </authorList>
    </citation>
    <scope>NUCLEOTIDE SEQUENCE</scope>
    <source>
        <strain evidence="1">Expedition CK06-06</strain>
    </source>
</reference>
<evidence type="ECO:0008006" key="2">
    <source>
        <dbReference type="Google" id="ProtNLM"/>
    </source>
</evidence>
<gene>
    <name evidence="1" type="ORF">S01H4_00525</name>
</gene>
<proteinExistence type="predicted"/>
<evidence type="ECO:0000313" key="1">
    <source>
        <dbReference type="EMBL" id="GAG63470.1"/>
    </source>
</evidence>
<comment type="caution">
    <text evidence="1">The sequence shown here is derived from an EMBL/GenBank/DDBJ whole genome shotgun (WGS) entry which is preliminary data.</text>
</comment>
<protein>
    <recommendedName>
        <fullName evidence="2">DUF4145 domain-containing protein</fullName>
    </recommendedName>
</protein>
<dbReference type="AlphaFoldDB" id="X0Z2M6"/>
<name>X0Z2M6_9ZZZZ</name>
<accession>X0Z2M6</accession>
<organism evidence="1">
    <name type="scientific">marine sediment metagenome</name>
    <dbReference type="NCBI Taxonomy" id="412755"/>
    <lineage>
        <taxon>unclassified sequences</taxon>
        <taxon>metagenomes</taxon>
        <taxon>ecological metagenomes</taxon>
    </lineage>
</organism>
<sequence length="242" mass="28578">MDDSRLDSKYFIDEYVYNCPFCNRRNVSYFLNDYRSFDWGLEKKCYIYFAVCDSCKQESMHLSFEEIATRSFASRKYRFDIAKGEELDNKFFYSVPTSFFSLDKRIPKILRELITEAEGCLKSNFLTGASACARKIVYELAILQKAEGSKYDERIKSLKKIRNDIEEEYFDTLLTVQQITSDKVHEQSYDGWQAKHLRLILSTLVELLNIIYVIPEIRKEKRKSILFLKDEILGNKSNKQNP</sequence>
<dbReference type="EMBL" id="BART01000074">
    <property type="protein sequence ID" value="GAG63470.1"/>
    <property type="molecule type" value="Genomic_DNA"/>
</dbReference>